<evidence type="ECO:0000313" key="2">
    <source>
        <dbReference type="EMBL" id="SPX53093.1"/>
    </source>
</evidence>
<proteinExistence type="predicted"/>
<accession>A0A2X1Q9G8</accession>
<protein>
    <submittedName>
        <fullName evidence="3">Uncharacterized protein</fullName>
    </submittedName>
</protein>
<organism evidence="3 4">
    <name type="scientific">Klebsiella pneumoniae</name>
    <dbReference type="NCBI Taxonomy" id="573"/>
    <lineage>
        <taxon>Bacteria</taxon>
        <taxon>Pseudomonadati</taxon>
        <taxon>Pseudomonadota</taxon>
        <taxon>Gammaproteobacteria</taxon>
        <taxon>Enterobacterales</taxon>
        <taxon>Enterobacteriaceae</taxon>
        <taxon>Klebsiella/Raoultella group</taxon>
        <taxon>Klebsiella</taxon>
        <taxon>Klebsiella pneumoniae complex</taxon>
    </lineage>
</organism>
<dbReference type="EMBL" id="UASN01000007">
    <property type="protein sequence ID" value="SPX53105.1"/>
    <property type="molecule type" value="Genomic_DNA"/>
</dbReference>
<feature type="transmembrane region" description="Helical" evidence="1">
    <location>
        <begin position="18"/>
        <end position="38"/>
    </location>
</feature>
<gene>
    <name evidence="2" type="ORF">NCTC9601_00622</name>
    <name evidence="3" type="ORF">NCTC9601_00636</name>
</gene>
<evidence type="ECO:0000313" key="4">
    <source>
        <dbReference type="Proteomes" id="UP000251123"/>
    </source>
</evidence>
<keyword evidence="1" id="KW-0812">Transmembrane</keyword>
<keyword evidence="1" id="KW-1133">Transmembrane helix</keyword>
<evidence type="ECO:0000313" key="3">
    <source>
        <dbReference type="EMBL" id="SPX53105.1"/>
    </source>
</evidence>
<dbReference type="Proteomes" id="UP000251123">
    <property type="component" value="Unassembled WGS sequence"/>
</dbReference>
<dbReference type="AlphaFoldDB" id="A0A2X1Q9G8"/>
<dbReference type="EMBL" id="UASN01000007">
    <property type="protein sequence ID" value="SPX53093.1"/>
    <property type="molecule type" value="Genomic_DNA"/>
</dbReference>
<keyword evidence="1" id="KW-0472">Membrane</keyword>
<reference evidence="3 4" key="1">
    <citation type="submission" date="2018-06" db="EMBL/GenBank/DDBJ databases">
        <authorList>
            <consortium name="Pathogen Informatics"/>
            <person name="Doyle S."/>
        </authorList>
    </citation>
    <scope>NUCLEOTIDE SEQUENCE [LARGE SCALE GENOMIC DNA]</scope>
    <source>
        <strain evidence="3 4">NCTC9601</strain>
    </source>
</reference>
<sequence length="39" mass="4528">MCLQPLLKKMYMALGKTLLNMILSSLMVPVRFPLLHLLR</sequence>
<name>A0A2X1Q9G8_KLEPN</name>
<evidence type="ECO:0000256" key="1">
    <source>
        <dbReference type="SAM" id="Phobius"/>
    </source>
</evidence>